<evidence type="ECO:0000313" key="2">
    <source>
        <dbReference type="EMBL" id="TKC12040.1"/>
    </source>
</evidence>
<keyword evidence="3" id="KW-1185">Reference proteome</keyword>
<dbReference type="AlphaFoldDB" id="A0A4U1CV81"/>
<dbReference type="InterPro" id="IPR036086">
    <property type="entry name" value="ParB/Sulfiredoxin_sf"/>
</dbReference>
<dbReference type="EMBL" id="SWBR01000001">
    <property type="protein sequence ID" value="TKC12040.1"/>
    <property type="molecule type" value="Genomic_DNA"/>
</dbReference>
<evidence type="ECO:0000259" key="1">
    <source>
        <dbReference type="Pfam" id="PF02195"/>
    </source>
</evidence>
<reference evidence="2 3" key="1">
    <citation type="submission" date="2019-04" db="EMBL/GenBank/DDBJ databases">
        <title>Pedobacter sp. RP-3-22 sp. nov., isolated from Arctic soil.</title>
        <authorList>
            <person name="Dahal R.H."/>
            <person name="Kim D.-U."/>
        </authorList>
    </citation>
    <scope>NUCLEOTIDE SEQUENCE [LARGE SCALE GENOMIC DNA]</scope>
    <source>
        <strain evidence="2 3">RP-3-22</strain>
    </source>
</reference>
<organism evidence="2 3">
    <name type="scientific">Pedobacter polaris</name>
    <dbReference type="NCBI Taxonomy" id="2571273"/>
    <lineage>
        <taxon>Bacteria</taxon>
        <taxon>Pseudomonadati</taxon>
        <taxon>Bacteroidota</taxon>
        <taxon>Sphingobacteriia</taxon>
        <taxon>Sphingobacteriales</taxon>
        <taxon>Sphingobacteriaceae</taxon>
        <taxon>Pedobacter</taxon>
    </lineage>
</organism>
<feature type="domain" description="ParB-like N-terminal" evidence="1">
    <location>
        <begin position="3"/>
        <end position="54"/>
    </location>
</feature>
<dbReference type="RefSeq" id="WP_136837953.1">
    <property type="nucleotide sequence ID" value="NZ_SWBR01000001.1"/>
</dbReference>
<protein>
    <recommendedName>
        <fullName evidence="1">ParB-like N-terminal domain-containing protein</fullName>
    </recommendedName>
</protein>
<evidence type="ECO:0000313" key="3">
    <source>
        <dbReference type="Proteomes" id="UP000309488"/>
    </source>
</evidence>
<accession>A0A4U1CV81</accession>
<proteinExistence type="predicted"/>
<dbReference type="OrthoDB" id="5944985at2"/>
<dbReference type="SUPFAM" id="SSF110849">
    <property type="entry name" value="ParB/Sulfiredoxin"/>
    <property type="match status" value="1"/>
</dbReference>
<dbReference type="Proteomes" id="UP000309488">
    <property type="component" value="Unassembled WGS sequence"/>
</dbReference>
<sequence length="71" mass="8072">MGFSELKANIKQNGINDPLSYVENNGKKFVVDGNNRLKAARELGMKSVPVNEVKLPYGSYRNFNDLVYSRY</sequence>
<dbReference type="Pfam" id="PF02195">
    <property type="entry name" value="ParB_N"/>
    <property type="match status" value="1"/>
</dbReference>
<dbReference type="InterPro" id="IPR003115">
    <property type="entry name" value="ParB_N"/>
</dbReference>
<dbReference type="Gene3D" id="3.90.1530.10">
    <property type="entry name" value="Conserved hypothetical protein from pyrococcus furiosus pfu- 392566-001, ParB domain"/>
    <property type="match status" value="1"/>
</dbReference>
<name>A0A4U1CV81_9SPHI</name>
<comment type="caution">
    <text evidence="2">The sequence shown here is derived from an EMBL/GenBank/DDBJ whole genome shotgun (WGS) entry which is preliminary data.</text>
</comment>
<gene>
    <name evidence="2" type="ORF">FA048_00020</name>
</gene>